<organism evidence="1 2">
    <name type="scientific">Bifidobacterium longum subsp. infantis</name>
    <dbReference type="NCBI Taxonomy" id="1682"/>
    <lineage>
        <taxon>Bacteria</taxon>
        <taxon>Bacillati</taxon>
        <taxon>Actinomycetota</taxon>
        <taxon>Actinomycetes</taxon>
        <taxon>Bifidobacteriales</taxon>
        <taxon>Bifidobacteriaceae</taxon>
        <taxon>Bifidobacterium</taxon>
    </lineage>
</organism>
<gene>
    <name evidence="1" type="ORF">BLONGUMMC1_01170</name>
</gene>
<dbReference type="EMBL" id="CABHML010000046">
    <property type="protein sequence ID" value="VUW83512.1"/>
    <property type="molecule type" value="Genomic_DNA"/>
</dbReference>
<sequence length="32" mass="3750">MLLTISMKNFRKKITRIIIMYLFALTASNTCL</sequence>
<dbReference type="AlphaFoldDB" id="A0A564S155"/>
<proteinExistence type="predicted"/>
<dbReference type="Proteomes" id="UP000319252">
    <property type="component" value="Unassembled WGS sequence"/>
</dbReference>
<protein>
    <submittedName>
        <fullName evidence="1">Uncharacterized protein</fullName>
    </submittedName>
</protein>
<evidence type="ECO:0000313" key="2">
    <source>
        <dbReference type="Proteomes" id="UP000319252"/>
    </source>
</evidence>
<reference evidence="1 2" key="1">
    <citation type="submission" date="2019-07" db="EMBL/GenBank/DDBJ databases">
        <authorList>
            <person name="Chang H.-W."/>
            <person name="Raman A."/>
            <person name="Venkatesh S."/>
            <person name="Gehrig J."/>
        </authorList>
    </citation>
    <scope>NUCLEOTIDE SEQUENCE [LARGE SCALE GENOMIC DNA]</scope>
    <source>
        <strain evidence="1">B.longum_ssp_infantis_4</strain>
    </source>
</reference>
<accession>A0A564S155</accession>
<name>A0A564S155_BIFLI</name>
<evidence type="ECO:0000313" key="1">
    <source>
        <dbReference type="EMBL" id="VUW83512.1"/>
    </source>
</evidence>